<feature type="region of interest" description="Disordered" evidence="5">
    <location>
        <begin position="1"/>
        <end position="33"/>
    </location>
</feature>
<feature type="region of interest" description="Disordered" evidence="5">
    <location>
        <begin position="454"/>
        <end position="830"/>
    </location>
</feature>
<dbReference type="RefSeq" id="XP_035688288.1">
    <property type="nucleotide sequence ID" value="XM_035832395.1"/>
</dbReference>
<dbReference type="PANTHER" id="PTHR15375:SF26">
    <property type="entry name" value="PROTEIN CHIFFON"/>
    <property type="match status" value="1"/>
</dbReference>
<feature type="region of interest" description="Disordered" evidence="5">
    <location>
        <begin position="1385"/>
        <end position="1536"/>
    </location>
</feature>
<dbReference type="SMART" id="SM00586">
    <property type="entry name" value="ZnF_DBF"/>
    <property type="match status" value="1"/>
</dbReference>
<reference evidence="7" key="1">
    <citation type="journal article" date="2020" name="Nat. Ecol. Evol.">
        <title>Deeply conserved synteny resolves early events in vertebrate evolution.</title>
        <authorList>
            <person name="Simakov O."/>
            <person name="Marletaz F."/>
            <person name="Yue J.X."/>
            <person name="O'Connell B."/>
            <person name="Jenkins J."/>
            <person name="Brandt A."/>
            <person name="Calef R."/>
            <person name="Tung C.H."/>
            <person name="Huang T.K."/>
            <person name="Schmutz J."/>
            <person name="Satoh N."/>
            <person name="Yu J.K."/>
            <person name="Putnam N.H."/>
            <person name="Green R.E."/>
            <person name="Rokhsar D.S."/>
        </authorList>
    </citation>
    <scope>NUCLEOTIDE SEQUENCE [LARGE SCALE GENOMIC DNA]</scope>
    <source>
        <strain evidence="7">S238N-H82</strain>
    </source>
</reference>
<dbReference type="GO" id="GO:0003676">
    <property type="term" value="F:nucleic acid binding"/>
    <property type="evidence" value="ECO:0007669"/>
    <property type="project" value="InterPro"/>
</dbReference>
<feature type="compositionally biased region" description="Basic and acidic residues" evidence="5">
    <location>
        <begin position="261"/>
        <end position="291"/>
    </location>
</feature>
<feature type="compositionally biased region" description="Basic residues" evidence="5">
    <location>
        <begin position="293"/>
        <end position="305"/>
    </location>
</feature>
<feature type="compositionally biased region" description="Basic residues" evidence="5">
    <location>
        <begin position="1606"/>
        <end position="1616"/>
    </location>
</feature>
<dbReference type="InterPro" id="IPR051590">
    <property type="entry name" value="Replication_Regulatory_Kinase"/>
</dbReference>
<keyword evidence="1" id="KW-0479">Metal-binding</keyword>
<organism evidence="7 8">
    <name type="scientific">Branchiostoma floridae</name>
    <name type="common">Florida lancelet</name>
    <name type="synonym">Amphioxus</name>
    <dbReference type="NCBI Taxonomy" id="7739"/>
    <lineage>
        <taxon>Eukaryota</taxon>
        <taxon>Metazoa</taxon>
        <taxon>Chordata</taxon>
        <taxon>Cephalochordata</taxon>
        <taxon>Leptocardii</taxon>
        <taxon>Amphioxiformes</taxon>
        <taxon>Branchiostomatidae</taxon>
        <taxon>Branchiostoma</taxon>
    </lineage>
</organism>
<feature type="region of interest" description="Disordered" evidence="5">
    <location>
        <begin position="261"/>
        <end position="321"/>
    </location>
</feature>
<proteinExistence type="predicted"/>
<feature type="compositionally biased region" description="Polar residues" evidence="5">
    <location>
        <begin position="1851"/>
        <end position="1860"/>
    </location>
</feature>
<feature type="compositionally biased region" description="Basic residues" evidence="5">
    <location>
        <begin position="1423"/>
        <end position="1435"/>
    </location>
</feature>
<evidence type="ECO:0000259" key="6">
    <source>
        <dbReference type="PROSITE" id="PS51265"/>
    </source>
</evidence>
<feature type="compositionally biased region" description="Polar residues" evidence="5">
    <location>
        <begin position="735"/>
        <end position="744"/>
    </location>
</feature>
<feature type="compositionally biased region" description="Low complexity" evidence="5">
    <location>
        <begin position="126"/>
        <end position="140"/>
    </location>
</feature>
<feature type="compositionally biased region" description="Low complexity" evidence="5">
    <location>
        <begin position="745"/>
        <end position="757"/>
    </location>
</feature>
<dbReference type="Gene3D" id="6.10.250.3410">
    <property type="entry name" value="DBF zinc finger"/>
    <property type="match status" value="1"/>
</dbReference>
<keyword evidence="7" id="KW-1185">Reference proteome</keyword>
<feature type="compositionally biased region" description="Polar residues" evidence="5">
    <location>
        <begin position="1739"/>
        <end position="1767"/>
    </location>
</feature>
<evidence type="ECO:0000256" key="4">
    <source>
        <dbReference type="PROSITE-ProRule" id="PRU00600"/>
    </source>
</evidence>
<reference evidence="8" key="2">
    <citation type="submission" date="2025-08" db="UniProtKB">
        <authorList>
            <consortium name="RefSeq"/>
        </authorList>
    </citation>
    <scope>IDENTIFICATION</scope>
    <source>
        <strain evidence="8">S238N-H82</strain>
        <tissue evidence="8">Testes</tissue>
    </source>
</reference>
<feature type="compositionally biased region" description="Basic and acidic residues" evidence="5">
    <location>
        <begin position="550"/>
        <end position="569"/>
    </location>
</feature>
<feature type="compositionally biased region" description="Low complexity" evidence="5">
    <location>
        <begin position="93"/>
        <end position="113"/>
    </location>
</feature>
<evidence type="ECO:0000313" key="7">
    <source>
        <dbReference type="Proteomes" id="UP000001554"/>
    </source>
</evidence>
<evidence type="ECO:0000256" key="1">
    <source>
        <dbReference type="ARBA" id="ARBA00022723"/>
    </source>
</evidence>
<evidence type="ECO:0000256" key="2">
    <source>
        <dbReference type="ARBA" id="ARBA00022771"/>
    </source>
</evidence>
<dbReference type="PANTHER" id="PTHR15375">
    <property type="entry name" value="ACTIVATOR OF S-PHASE KINASE-RELATED"/>
    <property type="match status" value="1"/>
</dbReference>
<feature type="compositionally biased region" description="Acidic residues" evidence="5">
    <location>
        <begin position="398"/>
        <end position="415"/>
    </location>
</feature>
<accession>A0A9J7LSK3</accession>
<feature type="compositionally biased region" description="Basic and acidic residues" evidence="5">
    <location>
        <begin position="925"/>
        <end position="937"/>
    </location>
</feature>
<feature type="region of interest" description="Disordered" evidence="5">
    <location>
        <begin position="1287"/>
        <end position="1373"/>
    </location>
</feature>
<dbReference type="Pfam" id="PF07535">
    <property type="entry name" value="zf-DBF"/>
    <property type="match status" value="1"/>
</dbReference>
<feature type="domain" description="DBF4-type" evidence="6">
    <location>
        <begin position="323"/>
        <end position="372"/>
    </location>
</feature>
<evidence type="ECO:0000313" key="8">
    <source>
        <dbReference type="RefSeq" id="XP_035688288.1"/>
    </source>
</evidence>
<feature type="compositionally biased region" description="Basic and acidic residues" evidence="5">
    <location>
        <begin position="646"/>
        <end position="659"/>
    </location>
</feature>
<sequence>MRGRQTAKQAAVDDGESRGRRKLDFAASSSSKTPQPLAGKVFFLDLRGYGALNIKKLESNIVLLGGSVVNFFDKDVGVTHVISNQDGAKKDTPSGPADSPAASTPSPFSAATSVRRSSRGNLQSPAVDSPSNAGSSSAVSRGKAIARKAMDTQKQGSSNVLSIAKQLKLKVKHIDVAAQWIEEQAVKLKKAGVKRPQKPAQASENVSKARKLKPPFVKFEDSSQQYRPVYEELPKFPRVNVDTPSGTCPFDGGAYQDVPVAERSKEEASRAEEGEGGTGKKSEQRKEENTRRSSPRKKVQHKASLAKKAATSQSRSKPSALKVKKNAGYCECCMLKYNDLQQHIKGDQHRAFVKRQENYISLDRRIRKGPVLDRFLKDVMKYHPIDKTRALQSPGWPEDTDTGDQGEPEEQDNGSDDVILISDPAPVVAAPRWPTPAMCKIGMVDPSVISSLRSLSQHSGPTKPDQRDRGEGASSASSLHNLSDSEDEEERRKRKHKKKMAKVTTPQKVFGSSPEKRFPALDRLVTSVENKMEKRKSSDQGSQCSAPKRQRVEVCDSSPERGKKTEKAKKSPKPTQKNFQRLQEEDEEGNERQHRDEEHTLQDAEPNCEQKAAQDRTFKASNTPSPSNVRPRRSPGERNLGTLEQSQEKVEHSGHEVRRSGKKSKQKHDSDMSDHKEQAPAKQIDSEVGQSRLLVTPEKRLSLVEIQATPIRGTDELERRQKELVRSPSPVISPETRQSLPKDNTTAVFSSSVSTSTPLRTLKQRTETVETLPQRKSPRSSTQPKLKPAQEPTKREPGRKALRKTKHLENSPDRSPSVHRHNLNSQAPPSDQCAALLMTSELSGAEFLGFDLTVSEADRIWQQASGVDASRRALFEESSDKSEIFEIDIGAFQSEGSDWDKPVTGFISAELSRKVSVSTAVFSPRDSDKENQEDGARQRLNSSGGKNFYTTDLSGNLLSDVRLRRLELERRFTQGRLSQTRSFCEIAGLPPLPEPPPVQEKDATPPELEIVGKTPEAKETNHRCGDKPPPLDLLDHIEQPLVQPGPSRTVAKRSKGKSPKYILEGEEVGLEDVESVGWSDCDKSEVQDFRLKVRNPQTNEVHILKAAKPIQLQDPFYIMSAPTTQPDQGGNRGYCETGPMSPGVSPKGKFKYKPSPKKVLRYKSKEVLLKSPVKNAYSRPAAEFPESAVRRIMDDLGFQEAATVLQEGFGYQGTPRRNRRLSEVGLTNVEYDNLIDSVINSPRWNSESQLGVSMSSNIDALDLLDDWDKLISEDTSDALSSSDLVASFDPTMSHEDPTVSNEDPTVSHEDPTVSNEDPTVSHEDPTVSNEDPTVSRDCPAVSHGDPVGSQDPTTREKQRRKAPARRYSSSRSDDGIWEKLQRWVSEGSSEGSNPYVKTKDVGTSPVRLTVPEMQELSKQSLRSPRRSGKSGKQKKQSPNQSQVDSNKPTNSLSQKPCRTSPNTKVENASRIQILKQKYMNRNRPSARPHYNSTHGRYRKNLKLPIRRRPAQRTRKEKPVKEKPTKKPTRRSPRVILHRLNLQTVQTTAAGDLVVQPVQNEPVGAGQAGKQTNQTAQRKRRRRKPGPAPKQDINKAGTQTTQGGQKVIKRKPGRPPKVRGNVASTQTVQGKVPGVHMASTQANQAGQKVVKRKPGRPRTRPRKEDVNMQHVQSSPSPMIPAGKSIPIQSTQNNPSQRISAGKSPSVSTAQQPELVLNRSTPVQSAQNNPSQMKPVGKSMPVQSTVNSPRQRNSVGKSPPVSTAQQSQMKPVGKSTPVQSTVNSPRQRNSVGKSPPVSTAQQSQMKPIGKSMPVQSTMNSPRQRNSVGKSPPVSTAQQSQTVLSRKNLDIPSSPDTVPSPQRMTPKRKGMDSPDTWTSPRKKSTLPTSPEPSVGKTSSIPASPEPSIEKKKETPSPGVRRGRGLKKSIPECRNK</sequence>
<feature type="compositionally biased region" description="Polar residues" evidence="5">
    <location>
        <begin position="1811"/>
        <end position="1842"/>
    </location>
</feature>
<feature type="compositionally biased region" description="Basic residues" evidence="5">
    <location>
        <begin position="1648"/>
        <end position="1660"/>
    </location>
</feature>
<feature type="compositionally biased region" description="Basic residues" evidence="5">
    <location>
        <begin position="1495"/>
        <end position="1515"/>
    </location>
</feature>
<feature type="compositionally biased region" description="Basic residues" evidence="5">
    <location>
        <begin position="1525"/>
        <end position="1536"/>
    </location>
</feature>
<dbReference type="GO" id="GO:0008270">
    <property type="term" value="F:zinc ion binding"/>
    <property type="evidence" value="ECO:0007669"/>
    <property type="project" value="UniProtKB-KW"/>
</dbReference>
<evidence type="ECO:0000256" key="3">
    <source>
        <dbReference type="ARBA" id="ARBA00022833"/>
    </source>
</evidence>
<dbReference type="Proteomes" id="UP000001554">
    <property type="component" value="Chromosome 10"/>
</dbReference>
<feature type="region of interest" description="Disordered" evidence="5">
    <location>
        <begin position="388"/>
        <end position="419"/>
    </location>
</feature>
<dbReference type="InterPro" id="IPR038545">
    <property type="entry name" value="Znf_DBF_sf"/>
</dbReference>
<feature type="compositionally biased region" description="Polar residues" evidence="5">
    <location>
        <begin position="1685"/>
        <end position="1730"/>
    </location>
</feature>
<feature type="compositionally biased region" description="Basic and acidic residues" evidence="5">
    <location>
        <begin position="713"/>
        <end position="725"/>
    </location>
</feature>
<feature type="compositionally biased region" description="Polar residues" evidence="5">
    <location>
        <begin position="1774"/>
        <end position="1803"/>
    </location>
</feature>
<feature type="compositionally biased region" description="Basic residues" evidence="5">
    <location>
        <begin position="492"/>
        <end position="501"/>
    </location>
</feature>
<feature type="region of interest" description="Disordered" evidence="5">
    <location>
        <begin position="921"/>
        <end position="947"/>
    </location>
</feature>
<feature type="compositionally biased region" description="Basic and acidic residues" evidence="5">
    <location>
        <begin position="667"/>
        <end position="679"/>
    </location>
</feature>
<dbReference type="PROSITE" id="PS51265">
    <property type="entry name" value="ZF_DBF4"/>
    <property type="match status" value="1"/>
</dbReference>
<feature type="compositionally biased region" description="Basic and acidic residues" evidence="5">
    <location>
        <begin position="590"/>
        <end position="602"/>
    </location>
</feature>
<protein>
    <submittedName>
        <fullName evidence="8">Serine/arginine repetitive matrix protein 2-like isoform X2</fullName>
    </submittedName>
</protein>
<dbReference type="GeneID" id="118424007"/>
<gene>
    <name evidence="8" type="primary">LOC118424007</name>
</gene>
<feature type="region of interest" description="Disordered" evidence="5">
    <location>
        <begin position="84"/>
        <end position="159"/>
    </location>
</feature>
<feature type="compositionally biased region" description="Polar residues" evidence="5">
    <location>
        <begin position="1443"/>
        <end position="1470"/>
    </location>
</feature>
<keyword evidence="2 4" id="KW-0863">Zinc-finger</keyword>
<dbReference type="InterPro" id="IPR006572">
    <property type="entry name" value="Znf_DBF"/>
</dbReference>
<name>A0A9J7LSK3_BRAFL</name>
<keyword evidence="3" id="KW-0862">Zinc</keyword>
<feature type="region of interest" description="Disordered" evidence="5">
    <location>
        <begin position="1559"/>
        <end position="1932"/>
    </location>
</feature>
<feature type="compositionally biased region" description="Low complexity" evidence="5">
    <location>
        <begin position="473"/>
        <end position="482"/>
    </location>
</feature>
<dbReference type="GO" id="GO:0005634">
    <property type="term" value="C:nucleus"/>
    <property type="evidence" value="ECO:0007669"/>
    <property type="project" value="UniProtKB-ARBA"/>
</dbReference>
<feature type="compositionally biased region" description="Basic and acidic residues" evidence="5">
    <location>
        <begin position="15"/>
        <end position="24"/>
    </location>
</feature>
<dbReference type="FunFam" id="6.10.250.3410:FF:000001">
    <property type="entry name" value="Protein DBF4 homolog A"/>
    <property type="match status" value="1"/>
</dbReference>
<evidence type="ECO:0000256" key="5">
    <source>
        <dbReference type="SAM" id="MobiDB-lite"/>
    </source>
</evidence>